<evidence type="ECO:0000313" key="10">
    <source>
        <dbReference type="EMBL" id="OGF41144.1"/>
    </source>
</evidence>
<name>A0A1F5TQV6_9BACT</name>
<evidence type="ECO:0000256" key="7">
    <source>
        <dbReference type="ARBA" id="ARBA00023002"/>
    </source>
</evidence>
<evidence type="ECO:0000259" key="9">
    <source>
        <dbReference type="PROSITE" id="PS51387"/>
    </source>
</evidence>
<dbReference type="Pfam" id="PF01565">
    <property type="entry name" value="FAD_binding_4"/>
    <property type="match status" value="1"/>
</dbReference>
<dbReference type="Gene3D" id="3.30.465.10">
    <property type="match status" value="1"/>
</dbReference>
<evidence type="ECO:0000256" key="6">
    <source>
        <dbReference type="ARBA" id="ARBA00022989"/>
    </source>
</evidence>
<accession>A0A1F5TQV6</accession>
<evidence type="ECO:0000256" key="4">
    <source>
        <dbReference type="ARBA" id="ARBA00022692"/>
    </source>
</evidence>
<dbReference type="PANTHER" id="PTHR10801">
    <property type="entry name" value="24-DEHYDROCHOLESTEROL REDUCTASE"/>
    <property type="match status" value="1"/>
</dbReference>
<sequence length="438" mass="51803">MLTHKEKINRIIQQLKEHNINKPASLKKKTVSHEVPKPGDKRYYDQKIDVSDLTAILYINPDKRICEAESGVTFIDLVKETMKHNLVPIIVPELKTITIGGAVAGCSLESMSYKYGGFHDTCLEYEIITANGEVLVCTPNNKNSLLFQMIHGTFGTLGIISKLKFKLVPAEKFVKVVYEKYQTLEDYKKAVWKHFQKQDVDFMDGIIHSHTEYVLSVANFINKAPYNHNYDWMRVYYKSTKTRKEDYLKTIDYFFRYDKGVTNVTPKSFLGRLFFGKFIDSARVLSLVNKFQKIISAKKIPITVDTFIPFSRITDFMEWYKKEINFFPLWCVPYKLVRQYEWLDKNFREKIKDELFLDIAIYGMKKKDRKNYYKLIEDKLIEIGAIKTLISTNYYKEEDFWKIWNKDYYDKLKKQTDPNNIFRNLYTKTCKTMRGVEE</sequence>
<dbReference type="AlphaFoldDB" id="A0A1F5TQV6"/>
<dbReference type="InterPro" id="IPR006094">
    <property type="entry name" value="Oxid_FAD_bind_N"/>
</dbReference>
<comment type="subcellular location">
    <subcellularLocation>
        <location evidence="1">Membrane</location>
        <topology evidence="1">Single-pass membrane protein</topology>
    </subcellularLocation>
</comment>
<dbReference type="SUPFAM" id="SSF55103">
    <property type="entry name" value="FAD-linked oxidases, C-terminal domain"/>
    <property type="match status" value="1"/>
</dbReference>
<dbReference type="EMBL" id="MFGO01000013">
    <property type="protein sequence ID" value="OGF41144.1"/>
    <property type="molecule type" value="Genomic_DNA"/>
</dbReference>
<evidence type="ECO:0000256" key="8">
    <source>
        <dbReference type="ARBA" id="ARBA00023136"/>
    </source>
</evidence>
<keyword evidence="8" id="KW-0472">Membrane</keyword>
<keyword evidence="6" id="KW-1133">Transmembrane helix</keyword>
<dbReference type="InterPro" id="IPR040165">
    <property type="entry name" value="Diminuto-like"/>
</dbReference>
<keyword evidence="7" id="KW-0560">Oxidoreductase</keyword>
<feature type="domain" description="FAD-binding PCMH-type" evidence="9">
    <location>
        <begin position="1"/>
        <end position="170"/>
    </location>
</feature>
<dbReference type="PROSITE" id="PS51387">
    <property type="entry name" value="FAD_PCMH"/>
    <property type="match status" value="1"/>
</dbReference>
<dbReference type="InterPro" id="IPR016169">
    <property type="entry name" value="FAD-bd_PCMH_sub2"/>
</dbReference>
<dbReference type="SUPFAM" id="SSF56176">
    <property type="entry name" value="FAD-binding/transporter-associated domain-like"/>
    <property type="match status" value="1"/>
</dbReference>
<dbReference type="GO" id="GO:0016020">
    <property type="term" value="C:membrane"/>
    <property type="evidence" value="ECO:0007669"/>
    <property type="project" value="UniProtKB-SubCell"/>
</dbReference>
<dbReference type="GO" id="GO:0008202">
    <property type="term" value="P:steroid metabolic process"/>
    <property type="evidence" value="ECO:0007669"/>
    <property type="project" value="TreeGrafter"/>
</dbReference>
<evidence type="ECO:0000256" key="3">
    <source>
        <dbReference type="ARBA" id="ARBA00022630"/>
    </source>
</evidence>
<dbReference type="PANTHER" id="PTHR10801:SF0">
    <property type="entry name" value="DELTA(24)-STEROL REDUCTASE"/>
    <property type="match status" value="1"/>
</dbReference>
<dbReference type="Proteomes" id="UP000177579">
    <property type="component" value="Unassembled WGS sequence"/>
</dbReference>
<dbReference type="GO" id="GO:0071949">
    <property type="term" value="F:FAD binding"/>
    <property type="evidence" value="ECO:0007669"/>
    <property type="project" value="InterPro"/>
</dbReference>
<proteinExistence type="predicted"/>
<dbReference type="InterPro" id="IPR016166">
    <property type="entry name" value="FAD-bd_PCMH"/>
</dbReference>
<dbReference type="GO" id="GO:0050614">
    <property type="term" value="F:Delta24-sterol reductase activity"/>
    <property type="evidence" value="ECO:0007669"/>
    <property type="project" value="UniProtKB-EC"/>
</dbReference>
<keyword evidence="3" id="KW-0285">Flavoprotein</keyword>
<keyword evidence="4" id="KW-0812">Transmembrane</keyword>
<organism evidence="10 11">
    <name type="scientific">Candidatus Falkowbacteria bacterium RIFOXYD2_FULL_34_120</name>
    <dbReference type="NCBI Taxonomy" id="1798007"/>
    <lineage>
        <taxon>Bacteria</taxon>
        <taxon>Candidatus Falkowiibacteriota</taxon>
    </lineage>
</organism>
<dbReference type="EC" id="1.3.1.72" evidence="2"/>
<dbReference type="InterPro" id="IPR036318">
    <property type="entry name" value="FAD-bd_PCMH-like_sf"/>
</dbReference>
<evidence type="ECO:0000256" key="5">
    <source>
        <dbReference type="ARBA" id="ARBA00022827"/>
    </source>
</evidence>
<comment type="caution">
    <text evidence="10">The sequence shown here is derived from an EMBL/GenBank/DDBJ whole genome shotgun (WGS) entry which is preliminary data.</text>
</comment>
<evidence type="ECO:0000313" key="11">
    <source>
        <dbReference type="Proteomes" id="UP000177579"/>
    </source>
</evidence>
<evidence type="ECO:0000256" key="1">
    <source>
        <dbReference type="ARBA" id="ARBA00004167"/>
    </source>
</evidence>
<evidence type="ECO:0000256" key="2">
    <source>
        <dbReference type="ARBA" id="ARBA00012405"/>
    </source>
</evidence>
<dbReference type="InterPro" id="IPR016164">
    <property type="entry name" value="FAD-linked_Oxase-like_C"/>
</dbReference>
<protein>
    <recommendedName>
        <fullName evidence="2">Delta(24)-sterol reductase</fullName>
        <ecNumber evidence="2">1.3.1.72</ecNumber>
    </recommendedName>
</protein>
<reference evidence="10 11" key="1">
    <citation type="journal article" date="2016" name="Nat. Commun.">
        <title>Thousands of microbial genomes shed light on interconnected biogeochemical processes in an aquifer system.</title>
        <authorList>
            <person name="Anantharaman K."/>
            <person name="Brown C.T."/>
            <person name="Hug L.A."/>
            <person name="Sharon I."/>
            <person name="Castelle C.J."/>
            <person name="Probst A.J."/>
            <person name="Thomas B.C."/>
            <person name="Singh A."/>
            <person name="Wilkins M.J."/>
            <person name="Karaoz U."/>
            <person name="Brodie E.L."/>
            <person name="Williams K.H."/>
            <person name="Hubbard S.S."/>
            <person name="Banfield J.F."/>
        </authorList>
    </citation>
    <scope>NUCLEOTIDE SEQUENCE [LARGE SCALE GENOMIC DNA]</scope>
</reference>
<dbReference type="GO" id="GO:0005737">
    <property type="term" value="C:cytoplasm"/>
    <property type="evidence" value="ECO:0007669"/>
    <property type="project" value="TreeGrafter"/>
</dbReference>
<gene>
    <name evidence="10" type="ORF">A2531_01310</name>
</gene>
<keyword evidence="5" id="KW-0274">FAD</keyword>